<dbReference type="Proteomes" id="UP001185012">
    <property type="component" value="Unassembled WGS sequence"/>
</dbReference>
<evidence type="ECO:0000313" key="3">
    <source>
        <dbReference type="Proteomes" id="UP001185012"/>
    </source>
</evidence>
<sequence>MGKPNIGLWIILLMSVVLIGGLTLSFLSS</sequence>
<keyword evidence="1" id="KW-0472">Membrane</keyword>
<evidence type="ECO:0008006" key="4">
    <source>
        <dbReference type="Google" id="ProtNLM"/>
    </source>
</evidence>
<name>A0ABU1IM12_9BACL</name>
<protein>
    <recommendedName>
        <fullName evidence="4">NADH dehydrogenase subunit 6</fullName>
    </recommendedName>
</protein>
<organism evidence="2 3">
    <name type="scientific">Desmospora profundinema</name>
    <dbReference type="NCBI Taxonomy" id="1571184"/>
    <lineage>
        <taxon>Bacteria</taxon>
        <taxon>Bacillati</taxon>
        <taxon>Bacillota</taxon>
        <taxon>Bacilli</taxon>
        <taxon>Bacillales</taxon>
        <taxon>Thermoactinomycetaceae</taxon>
        <taxon>Desmospora</taxon>
    </lineage>
</organism>
<keyword evidence="3" id="KW-1185">Reference proteome</keyword>
<dbReference type="EMBL" id="JAVDQG010000002">
    <property type="protein sequence ID" value="MDR6224999.1"/>
    <property type="molecule type" value="Genomic_DNA"/>
</dbReference>
<evidence type="ECO:0000313" key="2">
    <source>
        <dbReference type="EMBL" id="MDR6224999.1"/>
    </source>
</evidence>
<evidence type="ECO:0000256" key="1">
    <source>
        <dbReference type="SAM" id="Phobius"/>
    </source>
</evidence>
<keyword evidence="1" id="KW-0812">Transmembrane</keyword>
<reference evidence="2 3" key="1">
    <citation type="submission" date="2023-07" db="EMBL/GenBank/DDBJ databases">
        <title>Genomic Encyclopedia of Type Strains, Phase IV (KMG-IV): sequencing the most valuable type-strain genomes for metagenomic binning, comparative biology and taxonomic classification.</title>
        <authorList>
            <person name="Goeker M."/>
        </authorList>
    </citation>
    <scope>NUCLEOTIDE SEQUENCE [LARGE SCALE GENOMIC DNA]</scope>
    <source>
        <strain evidence="2 3">DSM 45903</strain>
    </source>
</reference>
<proteinExistence type="predicted"/>
<accession>A0ABU1IM12</accession>
<feature type="transmembrane region" description="Helical" evidence="1">
    <location>
        <begin position="6"/>
        <end position="27"/>
    </location>
</feature>
<keyword evidence="1" id="KW-1133">Transmembrane helix</keyword>
<comment type="caution">
    <text evidence="2">The sequence shown here is derived from an EMBL/GenBank/DDBJ whole genome shotgun (WGS) entry which is preliminary data.</text>
</comment>
<gene>
    <name evidence="2" type="ORF">JOE21_000990</name>
</gene>